<dbReference type="AlphaFoldDB" id="A0A2Z6NAQ7"/>
<evidence type="ECO:0000313" key="4">
    <source>
        <dbReference type="Proteomes" id="UP000242715"/>
    </source>
</evidence>
<dbReference type="InterPro" id="IPR043502">
    <property type="entry name" value="DNA/RNA_pol_sf"/>
</dbReference>
<name>A0A2Z6NAQ7_TRISU</name>
<accession>A0A2Z6NAQ7</accession>
<feature type="region of interest" description="Disordered" evidence="1">
    <location>
        <begin position="1"/>
        <end position="64"/>
    </location>
</feature>
<proteinExistence type="predicted"/>
<evidence type="ECO:0000256" key="1">
    <source>
        <dbReference type="SAM" id="MobiDB-lite"/>
    </source>
</evidence>
<dbReference type="EMBL" id="DF973333">
    <property type="protein sequence ID" value="GAU26357.1"/>
    <property type="molecule type" value="Genomic_DNA"/>
</dbReference>
<dbReference type="GO" id="GO:0003824">
    <property type="term" value="F:catalytic activity"/>
    <property type="evidence" value="ECO:0007669"/>
    <property type="project" value="InterPro"/>
</dbReference>
<dbReference type="Pfam" id="PF13966">
    <property type="entry name" value="zf-RVT"/>
    <property type="match status" value="1"/>
</dbReference>
<evidence type="ECO:0000259" key="2">
    <source>
        <dbReference type="PROSITE" id="PS50878"/>
    </source>
</evidence>
<dbReference type="PROSITE" id="PS50878">
    <property type="entry name" value="RT_POL"/>
    <property type="match status" value="1"/>
</dbReference>
<dbReference type="PANTHER" id="PTHR33233">
    <property type="entry name" value="ENDONUCLEASE/EXONUCLEASE/PHOSPHATASE"/>
    <property type="match status" value="1"/>
</dbReference>
<dbReference type="InterPro" id="IPR026960">
    <property type="entry name" value="RVT-Znf"/>
</dbReference>
<feature type="domain" description="Reverse transcriptase" evidence="2">
    <location>
        <begin position="637"/>
        <end position="995"/>
    </location>
</feature>
<dbReference type="Gene3D" id="3.60.10.10">
    <property type="entry name" value="Endonuclease/exonuclease/phosphatase"/>
    <property type="match status" value="1"/>
</dbReference>
<dbReference type="InterPro" id="IPR005135">
    <property type="entry name" value="Endo/exonuclease/phosphatase"/>
</dbReference>
<dbReference type="SUPFAM" id="SSF56219">
    <property type="entry name" value="DNase I-like"/>
    <property type="match status" value="1"/>
</dbReference>
<evidence type="ECO:0000313" key="3">
    <source>
        <dbReference type="EMBL" id="GAU26357.1"/>
    </source>
</evidence>
<gene>
    <name evidence="3" type="ORF">TSUD_101910</name>
</gene>
<keyword evidence="4" id="KW-1185">Reference proteome</keyword>
<protein>
    <recommendedName>
        <fullName evidence="2">Reverse transcriptase domain-containing protein</fullName>
    </recommendedName>
</protein>
<sequence length="1226" mass="139521">MGRGRGRPRKLVPPSPHRRTPNTPPAHSTPAHTTELGVTEDEDADAVPLDETHVPPLDSDPTSDRTRKLWVDVLSGNQNPANGLAMEFVAPNGIDGEVVVEIEDADVESEVKFWASSLIMYVLGGDLSMGAVKQFMIRHWNFVKLPDMFYNEESYFILRDMLRTLPIWVKLPQLPLYLWGTRSLSKIGSALGKPLVTDECTAHKLRVSYARMLIEMDVTQCLPHEITIRDSEGNTRKQLVEYEWKPLFCDKCQKIGHLCATDPPKKVHKQWQPKPAVVSDAPSPPPAAQPVMETTDKWTTVSGSGKAKGNCVTADTPTNRVQCSNGFGPLGTLNGTLVIHDTGQLLIETRVKCTKADSIRTKLRLAGKYLDNYTSHANGRIWLNWNDNIIDVRLVKSSAQMIHCGLYDSNGIFLSWFTAIYALNHLDQRRRLWLELEDIHHAQQGPWCLMGDFNNVLKAADRIGGRMVHESEYSDFASMMDSVGLSEMDSLGDYYTWSNKQVDGVIYSRIDRVLGNVDWFQMNIDSTLTVMDPGISDHSLLCLTGPVHIPPQKSHFKFLNCVSTLPDFSDCVTQSWNAPLAGRPLSVLWKKLLRLQPVIRKIIKACTEEVIKWSEMEEQMLMQKSKIEWLRLGDGNNHYFHASLKAKHRQCALRAIYKEDGTLPTNHEDMEQEVLQLYGNLMGRADDNLRGIDIIAMRSGPQISSAQRELLITPITEGEIYTALKSIGDLKAPGLDGYGAHFFKSTWSIIKKDFLAAVWEFFYENNMYSAVNSTLATLIPKHSAAKTIKEYRPISCCTTIFKGTVGSVAPPKCMMQLDLQKAYDTVDWHALQHILREVGLPNQFIHWIMLGVTYVSYKFNIHGRHTGFMKARRGLRQGDPISPLLFVIVMEYLHRILQQLTKVPDFNFHSKCEHLNIINLSFADDLLIFTRGDIISVELVMAKLQTFSQSTGLIVNPSKCKVYYGGVDDLVKNNIRAVTSFADGSLPFRYLGVPLTSKKLSIHHYMPLIDRIVERIYSWSAKLLSHAAHVAWDHVCSSKAHGGLNLISLEEWNQANLAKLLWNIHNKADSLWIRWIHSYYIKQGQLMTMPVNNSCSWVWKAILKQREVLLQIQGWEHLNSKIITRKVYQLLRGDHPSVAWKATMYHNIARPRAIFIFWLACHERLATKDRLRKFGLNVDAKCCFCHHDETTNHLFLECTVMKDVWQKVLRWMNVDHSSLEWHAELQ</sequence>
<dbReference type="Pfam" id="PF00078">
    <property type="entry name" value="RVT_1"/>
    <property type="match status" value="1"/>
</dbReference>
<dbReference type="PANTHER" id="PTHR33233:SF17">
    <property type="entry name" value="DUF4283 DOMAIN-CONTAINING PROTEIN"/>
    <property type="match status" value="1"/>
</dbReference>
<dbReference type="InterPro" id="IPR000477">
    <property type="entry name" value="RT_dom"/>
</dbReference>
<dbReference type="Proteomes" id="UP000242715">
    <property type="component" value="Unassembled WGS sequence"/>
</dbReference>
<dbReference type="SUPFAM" id="SSF56672">
    <property type="entry name" value="DNA/RNA polymerases"/>
    <property type="match status" value="2"/>
</dbReference>
<reference evidence="4" key="1">
    <citation type="journal article" date="2017" name="Front. Plant Sci.">
        <title>Climate Clever Clovers: New Paradigm to Reduce the Environmental Footprint of Ruminants by Breeding Low Methanogenic Forages Utilizing Haplotype Variation.</title>
        <authorList>
            <person name="Kaur P."/>
            <person name="Appels R."/>
            <person name="Bayer P.E."/>
            <person name="Keeble-Gagnere G."/>
            <person name="Wang J."/>
            <person name="Hirakawa H."/>
            <person name="Shirasawa K."/>
            <person name="Vercoe P."/>
            <person name="Stefanova K."/>
            <person name="Durmic Z."/>
            <person name="Nichols P."/>
            <person name="Revell C."/>
            <person name="Isobe S.N."/>
            <person name="Edwards D."/>
            <person name="Erskine W."/>
        </authorList>
    </citation>
    <scope>NUCLEOTIDE SEQUENCE [LARGE SCALE GENOMIC DNA]</scope>
    <source>
        <strain evidence="4">cv. Daliak</strain>
    </source>
</reference>
<dbReference type="Pfam" id="PF03372">
    <property type="entry name" value="Exo_endo_phos"/>
    <property type="match status" value="1"/>
</dbReference>
<dbReference type="InterPro" id="IPR036691">
    <property type="entry name" value="Endo/exonu/phosph_ase_sf"/>
</dbReference>
<dbReference type="CDD" id="cd01650">
    <property type="entry name" value="RT_nLTR_like"/>
    <property type="match status" value="1"/>
</dbReference>
<dbReference type="OrthoDB" id="1409536at2759"/>
<organism evidence="3 4">
    <name type="scientific">Trifolium subterraneum</name>
    <name type="common">Subterranean clover</name>
    <dbReference type="NCBI Taxonomy" id="3900"/>
    <lineage>
        <taxon>Eukaryota</taxon>
        <taxon>Viridiplantae</taxon>
        <taxon>Streptophyta</taxon>
        <taxon>Embryophyta</taxon>
        <taxon>Tracheophyta</taxon>
        <taxon>Spermatophyta</taxon>
        <taxon>Magnoliopsida</taxon>
        <taxon>eudicotyledons</taxon>
        <taxon>Gunneridae</taxon>
        <taxon>Pentapetalae</taxon>
        <taxon>rosids</taxon>
        <taxon>fabids</taxon>
        <taxon>Fabales</taxon>
        <taxon>Fabaceae</taxon>
        <taxon>Papilionoideae</taxon>
        <taxon>50 kb inversion clade</taxon>
        <taxon>NPAAA clade</taxon>
        <taxon>Hologalegina</taxon>
        <taxon>IRL clade</taxon>
        <taxon>Trifolieae</taxon>
        <taxon>Trifolium</taxon>
    </lineage>
</organism>
<feature type="compositionally biased region" description="Basic residues" evidence="1">
    <location>
        <begin position="1"/>
        <end position="20"/>
    </location>
</feature>
<feature type="compositionally biased region" description="Low complexity" evidence="1">
    <location>
        <begin position="25"/>
        <end position="34"/>
    </location>
</feature>